<sequence length="183" mass="20235">MKPSSIPSDLKASSSQAALFQGWNKSRQCPEATIPIRRSQEYQHPHAIHHLKQHRTQLNHSFDIDIRSDHEYATVYINGGNFYGAHASINVWKPTVSNDGEISISQIWVVAGPEDQINTMEAGWRDDEPTCKYFRWLDGKTCKCGSEVAPIVHARFNGGGLLESAADGGGLLEAEVDVSIGYV</sequence>
<dbReference type="EMBL" id="JAZDWU010000003">
    <property type="protein sequence ID" value="KAL0006935.1"/>
    <property type="molecule type" value="Genomic_DNA"/>
</dbReference>
<dbReference type="InterPro" id="IPR053168">
    <property type="entry name" value="Glutamic_endopeptidase"/>
</dbReference>
<feature type="domain" description="Neprosin PEP catalytic" evidence="1">
    <location>
        <begin position="64"/>
        <end position="183"/>
    </location>
</feature>
<dbReference type="PROSITE" id="PS52045">
    <property type="entry name" value="NEPROSIN_PEP_CD"/>
    <property type="match status" value="1"/>
</dbReference>
<name>A0AAW2DCG9_9ROSI</name>
<protein>
    <recommendedName>
        <fullName evidence="1">Neprosin PEP catalytic domain-containing protein</fullName>
    </recommendedName>
</protein>
<evidence type="ECO:0000259" key="1">
    <source>
        <dbReference type="PROSITE" id="PS52045"/>
    </source>
</evidence>
<keyword evidence="3" id="KW-1185">Reference proteome</keyword>
<dbReference type="InterPro" id="IPR004314">
    <property type="entry name" value="Neprosin"/>
</dbReference>
<dbReference type="PANTHER" id="PTHR31589">
    <property type="entry name" value="PROTEIN, PUTATIVE (DUF239)-RELATED-RELATED"/>
    <property type="match status" value="1"/>
</dbReference>
<organism evidence="2 3">
    <name type="scientific">Lithocarpus litseifolius</name>
    <dbReference type="NCBI Taxonomy" id="425828"/>
    <lineage>
        <taxon>Eukaryota</taxon>
        <taxon>Viridiplantae</taxon>
        <taxon>Streptophyta</taxon>
        <taxon>Embryophyta</taxon>
        <taxon>Tracheophyta</taxon>
        <taxon>Spermatophyta</taxon>
        <taxon>Magnoliopsida</taxon>
        <taxon>eudicotyledons</taxon>
        <taxon>Gunneridae</taxon>
        <taxon>Pentapetalae</taxon>
        <taxon>rosids</taxon>
        <taxon>fabids</taxon>
        <taxon>Fagales</taxon>
        <taxon>Fagaceae</taxon>
        <taxon>Lithocarpus</taxon>
    </lineage>
</organism>
<accession>A0AAW2DCG9</accession>
<proteinExistence type="predicted"/>
<gene>
    <name evidence="2" type="ORF">SO802_008437</name>
</gene>
<dbReference type="PANTHER" id="PTHR31589:SF221">
    <property type="entry name" value="LIGASE, PUTATIVE (DUF239)-RELATED"/>
    <property type="match status" value="1"/>
</dbReference>
<comment type="caution">
    <text evidence="2">The sequence shown here is derived from an EMBL/GenBank/DDBJ whole genome shotgun (WGS) entry which is preliminary data.</text>
</comment>
<dbReference type="AlphaFoldDB" id="A0AAW2DCG9"/>
<evidence type="ECO:0000313" key="2">
    <source>
        <dbReference type="EMBL" id="KAL0006935.1"/>
    </source>
</evidence>
<evidence type="ECO:0000313" key="3">
    <source>
        <dbReference type="Proteomes" id="UP001459277"/>
    </source>
</evidence>
<reference evidence="2 3" key="1">
    <citation type="submission" date="2024-01" db="EMBL/GenBank/DDBJ databases">
        <title>A telomere-to-telomere, gap-free genome of sweet tea (Lithocarpus litseifolius).</title>
        <authorList>
            <person name="Zhou J."/>
        </authorList>
    </citation>
    <scope>NUCLEOTIDE SEQUENCE [LARGE SCALE GENOMIC DNA]</scope>
    <source>
        <strain evidence="2">Zhou-2022a</strain>
        <tissue evidence="2">Leaf</tissue>
    </source>
</reference>
<dbReference type="Proteomes" id="UP001459277">
    <property type="component" value="Unassembled WGS sequence"/>
</dbReference>